<evidence type="ECO:0000313" key="5">
    <source>
        <dbReference type="EMBL" id="NGN65962.1"/>
    </source>
</evidence>
<dbReference type="Pfam" id="PF01757">
    <property type="entry name" value="Acyl_transf_3"/>
    <property type="match status" value="1"/>
</dbReference>
<dbReference type="AlphaFoldDB" id="A0A6G4U1T8"/>
<feature type="transmembrane region" description="Helical" evidence="2">
    <location>
        <begin position="12"/>
        <end position="28"/>
    </location>
</feature>
<feature type="transmembrane region" description="Helical" evidence="2">
    <location>
        <begin position="370"/>
        <end position="387"/>
    </location>
</feature>
<dbReference type="GO" id="GO:0009103">
    <property type="term" value="P:lipopolysaccharide biosynthetic process"/>
    <property type="evidence" value="ECO:0007669"/>
    <property type="project" value="TreeGrafter"/>
</dbReference>
<keyword evidence="5" id="KW-0012">Acyltransferase</keyword>
<evidence type="ECO:0000313" key="6">
    <source>
        <dbReference type="Proteomes" id="UP000481583"/>
    </source>
</evidence>
<sequence length="704" mass="75533">MRVRYRSDVQGLRAVAVLLVVCGHLFAWPAGGFIGVDVFFVISGFLITQLLLREYERTGRISLGSFYAHRARRLLPNAALVLVAVLVAAWAFLPLLRARQAAVDVVWAQLFAANINFERQQADYFQRELPPSPVQHFWSLSVEEQFYFVWPVLLLAVCLTLTRRRARAGALAKVLAVIVAALLGWAFLAAGDVEPGRYFSALCRGWELGAGAVLAAAAPACRRLTGRGRHVLLVLGLAGIAAAAVWTPPEVAGPRAVAVPVLATLCVLASGTAGAPPLPRLLGNRGMVYIGGASYALYLWHWPVIVILAAQLGEGSAAHLTWCLVLIPLLALSSYHLVEQPLRVSANRRSDGHRRGRTGPRQVSTARARAATAGLVVASLLGSFLVVRGSDASIAALESRAQRADPAAARSDGKEREVPAAGAGEMSARARTSAVRRALAARSWPDLNPPAELVGAQRPPEQKQGCQRTAVADPTACSFGPRGTPRSRTAVVVGDSVAIAWLPGIRRALQPAGWRVRGLTLEGCPQTDITLRWMAGEGPDGYCTGHRRQALAEVRRMRPGLVILSDSAANLTRLAPASRPWPDAAHRTYRALRAAAGRVVVLAPPPQGIDPQECATRTDDPGDCVSDITSAAREVAAISRRTARATGAEYAETLPWFCAAGRCPMFVGTTLVRRDYLHLTPTYSRQLAPDLRRVLLPPEHAGNS</sequence>
<dbReference type="PANTHER" id="PTHR23028">
    <property type="entry name" value="ACETYLTRANSFERASE"/>
    <property type="match status" value="1"/>
</dbReference>
<dbReference type="RefSeq" id="WP_165238879.1">
    <property type="nucleotide sequence ID" value="NZ_JAAKZV010000078.1"/>
</dbReference>
<keyword evidence="2" id="KW-1133">Transmembrane helix</keyword>
<dbReference type="InterPro" id="IPR043968">
    <property type="entry name" value="SGNH"/>
</dbReference>
<evidence type="ECO:0000259" key="4">
    <source>
        <dbReference type="Pfam" id="PF19040"/>
    </source>
</evidence>
<evidence type="ECO:0000256" key="2">
    <source>
        <dbReference type="SAM" id="Phobius"/>
    </source>
</evidence>
<feature type="transmembrane region" description="Helical" evidence="2">
    <location>
        <begin position="230"/>
        <end position="249"/>
    </location>
</feature>
<dbReference type="GO" id="GO:0016747">
    <property type="term" value="F:acyltransferase activity, transferring groups other than amino-acyl groups"/>
    <property type="evidence" value="ECO:0007669"/>
    <property type="project" value="InterPro"/>
</dbReference>
<name>A0A6G4U1T8_9ACTN</name>
<feature type="domain" description="SGNH" evidence="4">
    <location>
        <begin position="473"/>
        <end position="692"/>
    </location>
</feature>
<dbReference type="InterPro" id="IPR002656">
    <property type="entry name" value="Acyl_transf_3_dom"/>
</dbReference>
<keyword evidence="5" id="KW-0808">Transferase</keyword>
<feature type="transmembrane region" description="Helical" evidence="2">
    <location>
        <begin position="74"/>
        <end position="93"/>
    </location>
</feature>
<feature type="transmembrane region" description="Helical" evidence="2">
    <location>
        <begin position="316"/>
        <end position="338"/>
    </location>
</feature>
<feature type="region of interest" description="Disordered" evidence="1">
    <location>
        <begin position="401"/>
        <end position="429"/>
    </location>
</feature>
<dbReference type="Proteomes" id="UP000481583">
    <property type="component" value="Unassembled WGS sequence"/>
</dbReference>
<dbReference type="SUPFAM" id="SSF52266">
    <property type="entry name" value="SGNH hydrolase"/>
    <property type="match status" value="1"/>
</dbReference>
<keyword evidence="2" id="KW-0472">Membrane</keyword>
<feature type="domain" description="Acyltransferase 3" evidence="3">
    <location>
        <begin position="9"/>
        <end position="333"/>
    </location>
</feature>
<proteinExistence type="predicted"/>
<dbReference type="InterPro" id="IPR050879">
    <property type="entry name" value="Acyltransferase_3"/>
</dbReference>
<keyword evidence="2" id="KW-0812">Transmembrane</keyword>
<feature type="region of interest" description="Disordered" evidence="1">
    <location>
        <begin position="346"/>
        <end position="365"/>
    </location>
</feature>
<feature type="transmembrane region" description="Helical" evidence="2">
    <location>
        <begin position="34"/>
        <end position="53"/>
    </location>
</feature>
<keyword evidence="6" id="KW-1185">Reference proteome</keyword>
<feature type="transmembrane region" description="Helical" evidence="2">
    <location>
        <begin position="174"/>
        <end position="191"/>
    </location>
</feature>
<feature type="region of interest" description="Disordered" evidence="1">
    <location>
        <begin position="446"/>
        <end position="469"/>
    </location>
</feature>
<dbReference type="GO" id="GO:0016020">
    <property type="term" value="C:membrane"/>
    <property type="evidence" value="ECO:0007669"/>
    <property type="project" value="TreeGrafter"/>
</dbReference>
<dbReference type="Pfam" id="PF19040">
    <property type="entry name" value="SGNH"/>
    <property type="match status" value="1"/>
</dbReference>
<feature type="transmembrane region" description="Helical" evidence="2">
    <location>
        <begin position="197"/>
        <end position="218"/>
    </location>
</feature>
<feature type="transmembrane region" description="Helical" evidence="2">
    <location>
        <begin position="287"/>
        <end position="310"/>
    </location>
</feature>
<feature type="transmembrane region" description="Helical" evidence="2">
    <location>
        <begin position="255"/>
        <end position="275"/>
    </location>
</feature>
<dbReference type="EMBL" id="JAAKZV010000078">
    <property type="protein sequence ID" value="NGN65962.1"/>
    <property type="molecule type" value="Genomic_DNA"/>
</dbReference>
<evidence type="ECO:0000256" key="1">
    <source>
        <dbReference type="SAM" id="MobiDB-lite"/>
    </source>
</evidence>
<reference evidence="5 6" key="1">
    <citation type="submission" date="2020-02" db="EMBL/GenBank/DDBJ databases">
        <title>Whole-genome analyses of novel actinobacteria.</title>
        <authorList>
            <person name="Sahin N."/>
        </authorList>
    </citation>
    <scope>NUCLEOTIDE SEQUENCE [LARGE SCALE GENOMIC DNA]</scope>
    <source>
        <strain evidence="5 6">A7024</strain>
    </source>
</reference>
<feature type="transmembrane region" description="Helical" evidence="2">
    <location>
        <begin position="145"/>
        <end position="162"/>
    </location>
</feature>
<accession>A0A6G4U1T8</accession>
<dbReference type="PANTHER" id="PTHR23028:SF53">
    <property type="entry name" value="ACYL_TRANSF_3 DOMAIN-CONTAINING PROTEIN"/>
    <property type="match status" value="1"/>
</dbReference>
<protein>
    <submittedName>
        <fullName evidence="5">Acyltransferase</fullName>
    </submittedName>
</protein>
<evidence type="ECO:0000259" key="3">
    <source>
        <dbReference type="Pfam" id="PF01757"/>
    </source>
</evidence>
<comment type="caution">
    <text evidence="5">The sequence shown here is derived from an EMBL/GenBank/DDBJ whole genome shotgun (WGS) entry which is preliminary data.</text>
</comment>
<gene>
    <name evidence="5" type="ORF">G5C51_18935</name>
</gene>
<organism evidence="5 6">
    <name type="scientific">Streptomyces coryli</name>
    <dbReference type="NCBI Taxonomy" id="1128680"/>
    <lineage>
        <taxon>Bacteria</taxon>
        <taxon>Bacillati</taxon>
        <taxon>Actinomycetota</taxon>
        <taxon>Actinomycetes</taxon>
        <taxon>Kitasatosporales</taxon>
        <taxon>Streptomycetaceae</taxon>
        <taxon>Streptomyces</taxon>
    </lineage>
</organism>